<reference evidence="2" key="1">
    <citation type="submission" date="2023-08" db="EMBL/GenBank/DDBJ databases">
        <title>A de novo genome assembly of Solanum verrucosum Schlechtendal, a Mexican diploid species geographically isolated from the other diploid A-genome species in potato relatives.</title>
        <authorList>
            <person name="Hosaka K."/>
        </authorList>
    </citation>
    <scope>NUCLEOTIDE SEQUENCE</scope>
    <source>
        <tissue evidence="2">Young leaves</tissue>
    </source>
</reference>
<proteinExistence type="predicted"/>
<feature type="domain" description="Reverse transcriptase/retrotransposon-derived protein RNase H-like" evidence="1">
    <location>
        <begin position="220"/>
        <end position="314"/>
    </location>
</feature>
<dbReference type="PANTHER" id="PTHR35046:SF21">
    <property type="entry name" value="RETROTRANSPOSON GAG DOMAIN-CONTAINING PROTEIN-RELATED"/>
    <property type="match status" value="1"/>
</dbReference>
<dbReference type="FunFam" id="3.30.70.270:FF:000020">
    <property type="entry name" value="Transposon Tf2-6 polyprotein-like Protein"/>
    <property type="match status" value="1"/>
</dbReference>
<dbReference type="Gene3D" id="3.10.10.10">
    <property type="entry name" value="HIV Type 1 Reverse Transcriptase, subunit A, domain 1"/>
    <property type="match status" value="1"/>
</dbReference>
<evidence type="ECO:0000259" key="1">
    <source>
        <dbReference type="Pfam" id="PF17919"/>
    </source>
</evidence>
<accession>A0AAF0QW49</accession>
<dbReference type="Pfam" id="PF17919">
    <property type="entry name" value="RT_RNaseH_2"/>
    <property type="match status" value="1"/>
</dbReference>
<dbReference type="EMBL" id="CP133615">
    <property type="protein sequence ID" value="WMV27656.1"/>
    <property type="molecule type" value="Genomic_DNA"/>
</dbReference>
<dbReference type="InterPro" id="IPR043502">
    <property type="entry name" value="DNA/RNA_pol_sf"/>
</dbReference>
<gene>
    <name evidence="2" type="ORF">MTR67_021041</name>
</gene>
<evidence type="ECO:0000313" key="3">
    <source>
        <dbReference type="Proteomes" id="UP001234989"/>
    </source>
</evidence>
<dbReference type="Proteomes" id="UP001234989">
    <property type="component" value="Chromosome 4"/>
</dbReference>
<dbReference type="Gene3D" id="3.30.70.270">
    <property type="match status" value="2"/>
</dbReference>
<dbReference type="SUPFAM" id="SSF56672">
    <property type="entry name" value="DNA/RNA polymerases"/>
    <property type="match status" value="1"/>
</dbReference>
<organism evidence="2 3">
    <name type="scientific">Solanum verrucosum</name>
    <dbReference type="NCBI Taxonomy" id="315347"/>
    <lineage>
        <taxon>Eukaryota</taxon>
        <taxon>Viridiplantae</taxon>
        <taxon>Streptophyta</taxon>
        <taxon>Embryophyta</taxon>
        <taxon>Tracheophyta</taxon>
        <taxon>Spermatophyta</taxon>
        <taxon>Magnoliopsida</taxon>
        <taxon>eudicotyledons</taxon>
        <taxon>Gunneridae</taxon>
        <taxon>Pentapetalae</taxon>
        <taxon>asterids</taxon>
        <taxon>lamiids</taxon>
        <taxon>Solanales</taxon>
        <taxon>Solanaceae</taxon>
        <taxon>Solanoideae</taxon>
        <taxon>Solaneae</taxon>
        <taxon>Solanum</taxon>
    </lineage>
</organism>
<evidence type="ECO:0000313" key="2">
    <source>
        <dbReference type="EMBL" id="WMV27656.1"/>
    </source>
</evidence>
<dbReference type="PANTHER" id="PTHR35046">
    <property type="entry name" value="ZINC KNUCKLE (CCHC-TYPE) FAMILY PROTEIN"/>
    <property type="match status" value="1"/>
</dbReference>
<dbReference type="AlphaFoldDB" id="A0AAF0QW49"/>
<protein>
    <recommendedName>
        <fullName evidence="1">Reverse transcriptase/retrotransposon-derived protein RNase H-like domain-containing protein</fullName>
    </recommendedName>
</protein>
<dbReference type="InterPro" id="IPR041577">
    <property type="entry name" value="RT_RNaseH_2"/>
</dbReference>
<sequence length="409" mass="47317">MISFSIGEYSDEVLCDVVPMQDFDDVFPLDIPKGLPPLRGIKHQIDFVPESQLPNRPPYRSNPNETRELQRQVEELLEKGFVRESMSPCSVPMLLVPKKDGTWRMCVDCRAINKIMIKYRHLIPRLDDMLDQLEQQLYANLSKCIFCVDKVVFLGFVVSYGVEVDEDKIKAIKEWHVSKSVTEVRSFHGLASFYRRFVKDFSTIVASLTKVIKKDKVFNWGNEQEHAFNVLKNKLCSAHLLQLPNFSKSFEVECDASGKGISDVLMQDSKPIAYFSEKLSGATLNYSTYDRELYALVRALATWQHYLWPREFVIKTDHESLSSMDTDGAIEALRRPSRSQDKELQAKITGLQWEIKKILIIEGKPTNESKNCEEEWRRCYTYFMVQVQAQMEEDWATQSPTKEPKKLNG</sequence>
<dbReference type="InterPro" id="IPR043128">
    <property type="entry name" value="Rev_trsase/Diguanyl_cyclase"/>
</dbReference>
<keyword evidence="3" id="KW-1185">Reference proteome</keyword>
<dbReference type="CDD" id="cd09274">
    <property type="entry name" value="RNase_HI_RT_Ty3"/>
    <property type="match status" value="1"/>
</dbReference>
<name>A0AAF0QW49_SOLVR</name>